<organism evidence="1 2">
    <name type="scientific">Pristionchus mayeri</name>
    <dbReference type="NCBI Taxonomy" id="1317129"/>
    <lineage>
        <taxon>Eukaryota</taxon>
        <taxon>Metazoa</taxon>
        <taxon>Ecdysozoa</taxon>
        <taxon>Nematoda</taxon>
        <taxon>Chromadorea</taxon>
        <taxon>Rhabditida</taxon>
        <taxon>Rhabditina</taxon>
        <taxon>Diplogasteromorpha</taxon>
        <taxon>Diplogasteroidea</taxon>
        <taxon>Neodiplogasteridae</taxon>
        <taxon>Pristionchus</taxon>
    </lineage>
</organism>
<accession>A0AAN4Z0D0</accession>
<proteinExistence type="predicted"/>
<evidence type="ECO:0000313" key="2">
    <source>
        <dbReference type="Proteomes" id="UP001328107"/>
    </source>
</evidence>
<dbReference type="AlphaFoldDB" id="A0AAN4Z0D0"/>
<feature type="non-terminal residue" evidence="1">
    <location>
        <position position="1"/>
    </location>
</feature>
<comment type="caution">
    <text evidence="1">The sequence shown here is derived from an EMBL/GenBank/DDBJ whole genome shotgun (WGS) entry which is preliminary data.</text>
</comment>
<dbReference type="EMBL" id="BTRK01000001">
    <property type="protein sequence ID" value="GMR31516.1"/>
    <property type="molecule type" value="Genomic_DNA"/>
</dbReference>
<gene>
    <name evidence="1" type="ORF">PMAYCL1PPCAC_01710</name>
</gene>
<feature type="non-terminal residue" evidence="1">
    <location>
        <position position="117"/>
    </location>
</feature>
<evidence type="ECO:0000313" key="1">
    <source>
        <dbReference type="EMBL" id="GMR31516.1"/>
    </source>
</evidence>
<name>A0AAN4Z0D0_9BILA</name>
<dbReference type="Proteomes" id="UP001328107">
    <property type="component" value="Unassembled WGS sequence"/>
</dbReference>
<sequence>LCSLHGEDHFSLLGSSCERRLRVSLLGRDLRPLHHQLVLNGRSVDSHDLQRSIRLGFDEAENGLDTIALVVRCFHLEGKFGFRRRDDLDCSGASSGREGRLGGVDIQRHFWRERSTV</sequence>
<keyword evidence="2" id="KW-1185">Reference proteome</keyword>
<protein>
    <submittedName>
        <fullName evidence="1">Uncharacterized protein</fullName>
    </submittedName>
</protein>
<reference evidence="2" key="1">
    <citation type="submission" date="2022-10" db="EMBL/GenBank/DDBJ databases">
        <title>Genome assembly of Pristionchus species.</title>
        <authorList>
            <person name="Yoshida K."/>
            <person name="Sommer R.J."/>
        </authorList>
    </citation>
    <scope>NUCLEOTIDE SEQUENCE [LARGE SCALE GENOMIC DNA]</scope>
    <source>
        <strain evidence="2">RS5460</strain>
    </source>
</reference>